<evidence type="ECO:0000256" key="9">
    <source>
        <dbReference type="ARBA" id="ARBA00022824"/>
    </source>
</evidence>
<feature type="compositionally biased region" description="Pro residues" evidence="16">
    <location>
        <begin position="964"/>
        <end position="981"/>
    </location>
</feature>
<feature type="compositionally biased region" description="Low complexity" evidence="16">
    <location>
        <begin position="911"/>
        <end position="920"/>
    </location>
</feature>
<evidence type="ECO:0000256" key="13">
    <source>
        <dbReference type="ARBA" id="ARBA00023329"/>
    </source>
</evidence>
<dbReference type="PROSITE" id="PS50082">
    <property type="entry name" value="WD_REPEATS_2"/>
    <property type="match status" value="2"/>
</dbReference>
<evidence type="ECO:0000256" key="5">
    <source>
        <dbReference type="ARBA" id="ARBA00021236"/>
    </source>
</evidence>
<feature type="compositionally biased region" description="Basic and acidic residues" evidence="16">
    <location>
        <begin position="488"/>
        <end position="502"/>
    </location>
</feature>
<evidence type="ECO:0000256" key="14">
    <source>
        <dbReference type="ARBA" id="ARBA00025471"/>
    </source>
</evidence>
<keyword evidence="20" id="KW-1185">Reference proteome</keyword>
<keyword evidence="9" id="KW-0256">Endoplasmic reticulum</keyword>
<dbReference type="PANTHER" id="PTHR13923">
    <property type="entry name" value="SEC31-RELATED PROTEIN"/>
    <property type="match status" value="1"/>
</dbReference>
<comment type="subcellular location">
    <subcellularLocation>
        <location evidence="1">Cytoplasmic vesicle</location>
        <location evidence="1">COPII-coated vesicle membrane</location>
        <topology evidence="1">Peripheral membrane protein</topology>
        <orientation evidence="1">Cytoplasmic side</orientation>
    </subcellularLocation>
    <subcellularLocation>
        <location evidence="2">Endoplasmic reticulum membrane</location>
        <topology evidence="2">Peripheral membrane protein</topology>
        <orientation evidence="2">Cytoplasmic side</orientation>
    </subcellularLocation>
</comment>
<dbReference type="SUPFAM" id="SSF50978">
    <property type="entry name" value="WD40 repeat-like"/>
    <property type="match status" value="1"/>
</dbReference>
<dbReference type="RefSeq" id="XP_070861379.1">
    <property type="nucleotide sequence ID" value="XM_071006300.1"/>
</dbReference>
<comment type="caution">
    <text evidence="19">The sequence shown here is derived from an EMBL/GenBank/DDBJ whole genome shotgun (WGS) entry which is preliminary data.</text>
</comment>
<dbReference type="Proteomes" id="UP001610728">
    <property type="component" value="Unassembled WGS sequence"/>
</dbReference>
<accession>A0ABR4MPM4</accession>
<keyword evidence="6" id="KW-0813">Transport</keyword>
<feature type="compositionally biased region" description="Pro residues" evidence="16">
    <location>
        <begin position="1089"/>
        <end position="1104"/>
    </location>
</feature>
<feature type="compositionally biased region" description="Low complexity" evidence="16">
    <location>
        <begin position="783"/>
        <end position="807"/>
    </location>
</feature>
<feature type="region of interest" description="Disordered" evidence="16">
    <location>
        <begin position="783"/>
        <end position="878"/>
    </location>
</feature>
<evidence type="ECO:0000259" key="17">
    <source>
        <dbReference type="Pfam" id="PF07304"/>
    </source>
</evidence>
<feature type="compositionally biased region" description="Low complexity" evidence="16">
    <location>
        <begin position="861"/>
        <end position="878"/>
    </location>
</feature>
<feature type="region of interest" description="Disordered" evidence="16">
    <location>
        <begin position="479"/>
        <end position="510"/>
    </location>
</feature>
<feature type="domain" description="SRA1/Sec31" evidence="17">
    <location>
        <begin position="1184"/>
        <end position="1317"/>
    </location>
</feature>
<proteinExistence type="inferred from homology"/>
<dbReference type="EMBL" id="JABSNW010000002">
    <property type="protein sequence ID" value="KAL2890199.1"/>
    <property type="molecule type" value="Genomic_DNA"/>
</dbReference>
<feature type="compositionally biased region" description="Polar residues" evidence="16">
    <location>
        <begin position="847"/>
        <end position="860"/>
    </location>
</feature>
<dbReference type="Gene3D" id="1.20.940.10">
    <property type="entry name" value="Functional domain of the splicing factor Prp18"/>
    <property type="match status" value="1"/>
</dbReference>
<dbReference type="Pfam" id="PF07304">
    <property type="entry name" value="SRA1"/>
    <property type="match status" value="1"/>
</dbReference>
<feature type="repeat" description="WD" evidence="15">
    <location>
        <begin position="165"/>
        <end position="207"/>
    </location>
</feature>
<feature type="repeat" description="WD" evidence="15">
    <location>
        <begin position="255"/>
        <end position="297"/>
    </location>
</feature>
<dbReference type="GeneID" id="98116374"/>
<evidence type="ECO:0000256" key="12">
    <source>
        <dbReference type="ARBA" id="ARBA00023136"/>
    </source>
</evidence>
<keyword evidence="8" id="KW-0677">Repeat</keyword>
<evidence type="ECO:0000256" key="4">
    <source>
        <dbReference type="ARBA" id="ARBA00013507"/>
    </source>
</evidence>
<name>A0ABR4MPM4_9PEZI</name>
<dbReference type="PANTHER" id="PTHR13923:SF11">
    <property type="entry name" value="SECRETORY 31, ISOFORM D"/>
    <property type="match status" value="1"/>
</dbReference>
<feature type="compositionally biased region" description="Low complexity" evidence="16">
    <location>
        <begin position="1064"/>
        <end position="1075"/>
    </location>
</feature>
<feature type="compositionally biased region" description="Low complexity" evidence="16">
    <location>
        <begin position="818"/>
        <end position="842"/>
    </location>
</feature>
<evidence type="ECO:0000256" key="1">
    <source>
        <dbReference type="ARBA" id="ARBA00004299"/>
    </source>
</evidence>
<dbReference type="InterPro" id="IPR024298">
    <property type="entry name" value="Sec16_Sec23-bd"/>
</dbReference>
<dbReference type="Gene3D" id="1.25.40.1030">
    <property type="match status" value="1"/>
</dbReference>
<evidence type="ECO:0000256" key="10">
    <source>
        <dbReference type="ARBA" id="ARBA00022892"/>
    </source>
</evidence>
<feature type="region of interest" description="Disordered" evidence="16">
    <location>
        <begin position="911"/>
        <end position="936"/>
    </location>
</feature>
<comment type="similarity">
    <text evidence="3">Belongs to the WD repeat SEC31 family.</text>
</comment>
<evidence type="ECO:0000256" key="7">
    <source>
        <dbReference type="ARBA" id="ARBA00022574"/>
    </source>
</evidence>
<dbReference type="InterPro" id="IPR040251">
    <property type="entry name" value="SEC31-like"/>
</dbReference>
<comment type="function">
    <text evidence="14">Component of the coat protein complex II (COPII) which promotes the formation of transport vesicles from the endoplasmic reticulum (ER). The coat has two main functions, the physical deformation of the endoplasmic reticulum membrane into vesicles and the selection of cargo molecules.</text>
</comment>
<keyword evidence="11" id="KW-0653">Protein transport</keyword>
<dbReference type="Pfam" id="PF00400">
    <property type="entry name" value="WD40"/>
    <property type="match status" value="1"/>
</dbReference>
<evidence type="ECO:0000313" key="19">
    <source>
        <dbReference type="EMBL" id="KAL2890199.1"/>
    </source>
</evidence>
<dbReference type="InterPro" id="IPR009917">
    <property type="entry name" value="SRA1/Sec31"/>
</dbReference>
<protein>
    <recommendedName>
        <fullName evidence="5">Protein transport protein SEC31</fullName>
    </recommendedName>
    <alternativeName>
        <fullName evidence="4">Protein transport protein sec31</fullName>
    </alternativeName>
</protein>
<evidence type="ECO:0000259" key="18">
    <source>
        <dbReference type="Pfam" id="PF12931"/>
    </source>
</evidence>
<sequence>MVRLREIQRTAAFAWSPGATKPLIVTGTRAGAVDADFSDDTKLELWDLGLEDFEHSVELQPVASIVSDSRFYDIAWSQPDDTRPNGIIACALENGSLDLYDAAKLIAGASAGEALISRTTKHSGAIKSLQFNPIKSHYLATAGAKGELFVYDVNDISSPFRLGAATARPDDLECVAWNRKVSHILASGSAGGLVTVWDLKTKKTSVTLNNNRKPVSAIEWDPNYSTKLITSSFDDTTPVIYLWDLRNTNTPERTMQGHVQGVLSLSWCPQDPDLLLSCGKDSRTLLWNPQNGELFGEFQEGTNWNFSTKFNPHNPSLTATASFDGKIVIQTLQNTNPPTQETANQSGLDGEDFFASAQTQPQETNFTLAKAPRWLERPIGASFGFGGKLVVFKPTANDSRSSKVLITQFSADTGISDATEKFESSLSSGNIISICESKEEAASEDEKADWTIMKNLAGDDVRDRIVEFLGFTKDDIPKSPEAEAAEVESDKAGATMEKKKDADDDFFGGDDGEVDEDDFMASLSASKGAKTNDPFNLFNESESIMEQDVTRSLVLGNFEKAVELCIAEKRWADAFLIANCSGAVLAQKVQAQYLAEQEGKPSYIRLLNSVIAKNLWDVVHNADLDDWKQTMVVLCTYSSPEDFPDLCEALGDRMLESGERKDAAFCYLVGSKLEKVVDIWIAEMEEAREADLKSSDGDNSFSIHARSLQAFIEKVSVFRAVTNFQDSEKDQAKNWKLTSLYDKYTEYADLIAEQGKLATAQKYLDLLPAIYPPADIARERVKLATTPSSKKTTTSANTAATNRRALPVRQTATPTGYQPISQPQAPSLASARPPAPSANPYAPTGPNIISSGAAPTQPTNPYGAAPSAASAPVTAPSASPYAPPANAYGSTPSAPQYGGYTPAAAAPIYGAPPQNFSAPPRNTPPPASIAPPSRSKNMVVWNDVPMVTKAPARRATPTSKPAPITSPFPGGPSPTGPPPSSPGAGLLELSSTPPPPPKGPPMGRVTSPLAGPPGVGAQQGPPRSSSIAANTYAPPPATSSNPLSPPMAVPRMNSPYNAPPAAAPPSNRYAPAPASTAQANQPPLAGMMAPPPQAGAHPPPPANPYGPSSAISPTSYPPSGYQASAPPMAGPPMAGPPMSGPPMGGPPMGGPPRAGPPMGGPPRAGPPMGTPPVVAPPQATPPSQGPPPSTVMSPPPAAGAPPQPTGKMYSGDRSNIPANAQRMVEIFTRDMKRVAASAPATYSAQVKDSQKRINILFDCLNKGELVKPDTIEQLAALAEALDVRDYATAQKIQADIQTNKPDECGKWIVGVKRLLSMSKATP</sequence>
<dbReference type="InterPro" id="IPR015943">
    <property type="entry name" value="WD40/YVTN_repeat-like_dom_sf"/>
</dbReference>
<dbReference type="InterPro" id="IPR036322">
    <property type="entry name" value="WD40_repeat_dom_sf"/>
</dbReference>
<evidence type="ECO:0000256" key="8">
    <source>
        <dbReference type="ARBA" id="ARBA00022737"/>
    </source>
</evidence>
<gene>
    <name evidence="19" type="ORF">HOO65_020741</name>
</gene>
<feature type="compositionally biased region" description="Pro residues" evidence="16">
    <location>
        <begin position="1033"/>
        <end position="1048"/>
    </location>
</feature>
<evidence type="ECO:0000256" key="15">
    <source>
        <dbReference type="PROSITE-ProRule" id="PRU00221"/>
    </source>
</evidence>
<evidence type="ECO:0000256" key="2">
    <source>
        <dbReference type="ARBA" id="ARBA00004397"/>
    </source>
</evidence>
<dbReference type="InterPro" id="IPR001680">
    <property type="entry name" value="WD40_rpt"/>
</dbReference>
<dbReference type="Pfam" id="PF12931">
    <property type="entry name" value="TPR_Sec16"/>
    <property type="match status" value="1"/>
</dbReference>
<evidence type="ECO:0000256" key="6">
    <source>
        <dbReference type="ARBA" id="ARBA00022448"/>
    </source>
</evidence>
<organism evidence="19 20">
    <name type="scientific">Ceratocystis lukuohia</name>
    <dbReference type="NCBI Taxonomy" id="2019550"/>
    <lineage>
        <taxon>Eukaryota</taxon>
        <taxon>Fungi</taxon>
        <taxon>Dikarya</taxon>
        <taxon>Ascomycota</taxon>
        <taxon>Pezizomycotina</taxon>
        <taxon>Sordariomycetes</taxon>
        <taxon>Hypocreomycetidae</taxon>
        <taxon>Microascales</taxon>
        <taxon>Ceratocystidaceae</taxon>
        <taxon>Ceratocystis</taxon>
    </lineage>
</organism>
<evidence type="ECO:0000256" key="16">
    <source>
        <dbReference type="SAM" id="MobiDB-lite"/>
    </source>
</evidence>
<evidence type="ECO:0000313" key="20">
    <source>
        <dbReference type="Proteomes" id="UP001610728"/>
    </source>
</evidence>
<evidence type="ECO:0000256" key="11">
    <source>
        <dbReference type="ARBA" id="ARBA00022927"/>
    </source>
</evidence>
<dbReference type="Gene3D" id="2.130.10.10">
    <property type="entry name" value="YVTN repeat-like/Quinoprotein amine dehydrogenase"/>
    <property type="match status" value="1"/>
</dbReference>
<feature type="domain" description="Sec16 Sec23-binding" evidence="18">
    <location>
        <begin position="550"/>
        <end position="769"/>
    </location>
</feature>
<feature type="compositionally biased region" description="Pro residues" evidence="16">
    <location>
        <begin position="1128"/>
        <end position="1204"/>
    </location>
</feature>
<keyword evidence="13" id="KW-0968">Cytoplasmic vesicle</keyword>
<keyword evidence="10" id="KW-0931">ER-Golgi transport</keyword>
<feature type="region of interest" description="Disordered" evidence="16">
    <location>
        <begin position="949"/>
        <end position="1211"/>
    </location>
</feature>
<evidence type="ECO:0000256" key="3">
    <source>
        <dbReference type="ARBA" id="ARBA00009358"/>
    </source>
</evidence>
<keyword evidence="7 15" id="KW-0853">WD repeat</keyword>
<keyword evidence="12" id="KW-0472">Membrane</keyword>
<dbReference type="SMART" id="SM00320">
    <property type="entry name" value="WD40"/>
    <property type="match status" value="6"/>
</dbReference>
<reference evidence="19 20" key="1">
    <citation type="submission" date="2020-05" db="EMBL/GenBank/DDBJ databases">
        <title>Ceratocystis lukuohia genome.</title>
        <authorList>
            <person name="Harrington T.C."/>
            <person name="Kim K."/>
            <person name="Mayers C.G."/>
        </authorList>
    </citation>
    <scope>NUCLEOTIDE SEQUENCE [LARGE SCALE GENOMIC DNA]</scope>
    <source>
        <strain evidence="19 20">C4212</strain>
    </source>
</reference>